<gene>
    <name evidence="2" type="ORF">IAA66_05205</name>
</gene>
<accession>A0A9D0YY58</accession>
<dbReference type="Proteomes" id="UP000886819">
    <property type="component" value="Unassembled WGS sequence"/>
</dbReference>
<dbReference type="InterPro" id="IPR013022">
    <property type="entry name" value="Xyl_isomerase-like_TIM-brl"/>
</dbReference>
<reference evidence="2" key="1">
    <citation type="submission" date="2020-10" db="EMBL/GenBank/DDBJ databases">
        <authorList>
            <person name="Gilroy R."/>
        </authorList>
    </citation>
    <scope>NUCLEOTIDE SEQUENCE</scope>
    <source>
        <strain evidence="2">ChiHile30-977</strain>
    </source>
</reference>
<evidence type="ECO:0000313" key="3">
    <source>
        <dbReference type="Proteomes" id="UP000886819"/>
    </source>
</evidence>
<dbReference type="Gene3D" id="3.20.20.150">
    <property type="entry name" value="Divalent-metal-dependent TIM barrel enzymes"/>
    <property type="match status" value="1"/>
</dbReference>
<protein>
    <submittedName>
        <fullName evidence="2">Sugar phosphate isomerase/epimerase</fullName>
    </submittedName>
</protein>
<sequence>MRIGISTGAFYGQQETEEAAARLASLAPSCAEVFLQSYSEYSAGFARLVRERLGGVPAVSVHAILHHFECGLYSFSARQREESFAWLTRFLDAAQALDVGVYVYHGPARHRGAGVPPVERWRPGVERVLQMCQARGISLAWETVSWCWLCSLESLRALRKAFPRLRFTLDTKQLFTLGLDPVDFVDAMGDSLCHVHILDHDEQGRYALPGAGVHDFAELARALEQNGYRGDIILEPYGLTAQDDTKLRASLDWLRETFRAQ</sequence>
<evidence type="ECO:0000259" key="1">
    <source>
        <dbReference type="Pfam" id="PF01261"/>
    </source>
</evidence>
<dbReference type="InterPro" id="IPR036237">
    <property type="entry name" value="Xyl_isomerase-like_sf"/>
</dbReference>
<dbReference type="PANTHER" id="PTHR12110">
    <property type="entry name" value="HYDROXYPYRUVATE ISOMERASE"/>
    <property type="match status" value="1"/>
</dbReference>
<feature type="domain" description="Xylose isomerase-like TIM barrel" evidence="1">
    <location>
        <begin position="34"/>
        <end position="256"/>
    </location>
</feature>
<dbReference type="SUPFAM" id="SSF51658">
    <property type="entry name" value="Xylose isomerase-like"/>
    <property type="match status" value="1"/>
</dbReference>
<evidence type="ECO:0000313" key="2">
    <source>
        <dbReference type="EMBL" id="HIQ62968.1"/>
    </source>
</evidence>
<comment type="caution">
    <text evidence="2">The sequence shown here is derived from an EMBL/GenBank/DDBJ whole genome shotgun (WGS) entry which is preliminary data.</text>
</comment>
<dbReference type="Pfam" id="PF01261">
    <property type="entry name" value="AP_endonuc_2"/>
    <property type="match status" value="1"/>
</dbReference>
<proteinExistence type="predicted"/>
<keyword evidence="2" id="KW-0413">Isomerase</keyword>
<dbReference type="EMBL" id="DVFI01000081">
    <property type="protein sequence ID" value="HIQ62968.1"/>
    <property type="molecule type" value="Genomic_DNA"/>
</dbReference>
<dbReference type="GO" id="GO:0016853">
    <property type="term" value="F:isomerase activity"/>
    <property type="evidence" value="ECO:0007669"/>
    <property type="project" value="UniProtKB-KW"/>
</dbReference>
<dbReference type="InterPro" id="IPR050312">
    <property type="entry name" value="IolE/XylAMocC-like"/>
</dbReference>
<name>A0A9D0YY58_9FIRM</name>
<dbReference type="AlphaFoldDB" id="A0A9D0YY58"/>
<organism evidence="2 3">
    <name type="scientific">Candidatus Avichristensenella intestinipullorum</name>
    <dbReference type="NCBI Taxonomy" id="2840693"/>
    <lineage>
        <taxon>Bacteria</taxon>
        <taxon>Bacillati</taxon>
        <taxon>Bacillota</taxon>
        <taxon>Clostridia</taxon>
        <taxon>Candidatus Avichristensenella</taxon>
    </lineage>
</organism>
<reference evidence="2" key="2">
    <citation type="journal article" date="2021" name="PeerJ">
        <title>Extensive microbial diversity within the chicken gut microbiome revealed by metagenomics and culture.</title>
        <authorList>
            <person name="Gilroy R."/>
            <person name="Ravi A."/>
            <person name="Getino M."/>
            <person name="Pursley I."/>
            <person name="Horton D.L."/>
            <person name="Alikhan N.F."/>
            <person name="Baker D."/>
            <person name="Gharbi K."/>
            <person name="Hall N."/>
            <person name="Watson M."/>
            <person name="Adriaenssens E.M."/>
            <person name="Foster-Nyarko E."/>
            <person name="Jarju S."/>
            <person name="Secka A."/>
            <person name="Antonio M."/>
            <person name="Oren A."/>
            <person name="Chaudhuri R.R."/>
            <person name="La Ragione R."/>
            <person name="Hildebrand F."/>
            <person name="Pallen M.J."/>
        </authorList>
    </citation>
    <scope>NUCLEOTIDE SEQUENCE</scope>
    <source>
        <strain evidence="2">ChiHile30-977</strain>
    </source>
</reference>